<name>A0A397IP33_9GLOM</name>
<feature type="domain" description="USP" evidence="2">
    <location>
        <begin position="1"/>
        <end position="216"/>
    </location>
</feature>
<proteinExistence type="predicted"/>
<dbReference type="Gene3D" id="3.90.70.10">
    <property type="entry name" value="Cysteine proteinases"/>
    <property type="match status" value="1"/>
</dbReference>
<dbReference type="PROSITE" id="PS50235">
    <property type="entry name" value="USP_3"/>
    <property type="match status" value="1"/>
</dbReference>
<reference evidence="3 4" key="1">
    <citation type="submission" date="2018-08" db="EMBL/GenBank/DDBJ databases">
        <title>Genome and evolution of the arbuscular mycorrhizal fungus Diversispora epigaea (formerly Glomus versiforme) and its bacterial endosymbionts.</title>
        <authorList>
            <person name="Sun X."/>
            <person name="Fei Z."/>
            <person name="Harrison M."/>
        </authorList>
    </citation>
    <scope>NUCLEOTIDE SEQUENCE [LARGE SCALE GENOMIC DNA]</scope>
    <source>
        <strain evidence="3 4">IT104</strain>
    </source>
</reference>
<dbReference type="EMBL" id="PQFF01000164">
    <property type="protein sequence ID" value="RHZ77721.1"/>
    <property type="molecule type" value="Genomic_DNA"/>
</dbReference>
<comment type="caution">
    <text evidence="3">The sequence shown here is derived from an EMBL/GenBank/DDBJ whole genome shotgun (WGS) entry which is preliminary data.</text>
</comment>
<evidence type="ECO:0000256" key="1">
    <source>
        <dbReference type="SAM" id="Coils"/>
    </source>
</evidence>
<dbReference type="InterPro" id="IPR028889">
    <property type="entry name" value="USP"/>
</dbReference>
<keyword evidence="4" id="KW-1185">Reference proteome</keyword>
<dbReference type="InterPro" id="IPR001394">
    <property type="entry name" value="Peptidase_C19_UCH"/>
</dbReference>
<dbReference type="OrthoDB" id="443682at2759"/>
<gene>
    <name evidence="3" type="ORF">Glove_174g168</name>
</gene>
<dbReference type="SUPFAM" id="SSF54001">
    <property type="entry name" value="Cysteine proteinases"/>
    <property type="match status" value="1"/>
</dbReference>
<dbReference type="InterPro" id="IPR038765">
    <property type="entry name" value="Papain-like_cys_pep_sf"/>
</dbReference>
<dbReference type="Pfam" id="PF00443">
    <property type="entry name" value="UCH"/>
    <property type="match status" value="1"/>
</dbReference>
<dbReference type="GO" id="GO:0016579">
    <property type="term" value="P:protein deubiquitination"/>
    <property type="evidence" value="ECO:0007669"/>
    <property type="project" value="InterPro"/>
</dbReference>
<dbReference type="GO" id="GO:0004843">
    <property type="term" value="F:cysteine-type deubiquitinase activity"/>
    <property type="evidence" value="ECO:0007669"/>
    <property type="project" value="InterPro"/>
</dbReference>
<feature type="coiled-coil region" evidence="1">
    <location>
        <begin position="106"/>
        <end position="133"/>
    </location>
</feature>
<evidence type="ECO:0000313" key="3">
    <source>
        <dbReference type="EMBL" id="RHZ77721.1"/>
    </source>
</evidence>
<dbReference type="STRING" id="1348612.A0A397IP33"/>
<dbReference type="Proteomes" id="UP000266861">
    <property type="component" value="Unassembled WGS sequence"/>
</dbReference>
<accession>A0A397IP33</accession>
<evidence type="ECO:0000313" key="4">
    <source>
        <dbReference type="Proteomes" id="UP000266861"/>
    </source>
</evidence>
<protein>
    <recommendedName>
        <fullName evidence="2">USP domain-containing protein</fullName>
    </recommendedName>
</protein>
<keyword evidence="1" id="KW-0175">Coiled coil</keyword>
<feature type="coiled-coil region" evidence="1">
    <location>
        <begin position="34"/>
        <end position="61"/>
    </location>
</feature>
<organism evidence="3 4">
    <name type="scientific">Diversispora epigaea</name>
    <dbReference type="NCBI Taxonomy" id="1348612"/>
    <lineage>
        <taxon>Eukaryota</taxon>
        <taxon>Fungi</taxon>
        <taxon>Fungi incertae sedis</taxon>
        <taxon>Mucoromycota</taxon>
        <taxon>Glomeromycotina</taxon>
        <taxon>Glomeromycetes</taxon>
        <taxon>Diversisporales</taxon>
        <taxon>Diversisporaceae</taxon>
        <taxon>Diversispora</taxon>
    </lineage>
</organism>
<sequence length="580" mass="67378">MNLKHRSDNYSSFMDSSFQMQKDLYMDRYLSENSEKVEERMHQIEIMKRELEETIQQIDKIIKFQGKHSGLDLLKGSIDHFRWKCDKINDEEGYSQRTLTWLEGILSKVEQKLNALLQKKDELEQRIKNAFKTPDMFKCLYCLKSILVYDGQRQHWAYIWVSKDKKSDKDYFSTLDNGGWIKFSDTNVEAIDESAIFNEITNYRSNTVHTLIYVDCMVDVNFSNITDVIPISLKESVDKDNRYLEEEVRNNFRNQEETESIHMDNVDNVDSVDNMDNVDIIPYVGPSSSGPTKISKRVDIVLSQANRIESRDPKILRRIELFCAKMECPNIIEELLTCYQTSALNLTWDEPIPFDNGYYTDPRYTNVIKAYDQFKNITRYIIEGLEQSFQDSYSQALGYFCQAIKLEKLWIKEIAETDEDDYAHKMNAKNLARSDFILKLAKVCLQVIIENALSKAKDPSFVSGAADSALFVLKVCLDLFELKACSKDKLIDDQWKEWVTINSSMQHQQVDQITLDKLKLLVESLASVRNGIPPNLPPDLGSSCFDVNSSISFNSDDDLYQRYSECLQQYKLIPTFSKIL</sequence>
<evidence type="ECO:0000259" key="2">
    <source>
        <dbReference type="PROSITE" id="PS50235"/>
    </source>
</evidence>
<dbReference type="AlphaFoldDB" id="A0A397IP33"/>